<comment type="caution">
    <text evidence="2">The sequence shown here is derived from an EMBL/GenBank/DDBJ whole genome shotgun (WGS) entry which is preliminary data.</text>
</comment>
<reference evidence="2 3" key="1">
    <citation type="journal article" date="2014" name="Genome Announc.">
        <title>Draft Genome Sequence of the Agar-Degrading Bacterium Catenovulum sp. Strain DS-2, Isolated from Intestines of Haliotis diversicolor.</title>
        <authorList>
            <person name="Shan D."/>
            <person name="Li X."/>
            <person name="Gu Z."/>
            <person name="Wei G."/>
            <person name="Gao Z."/>
            <person name="Shao Z."/>
        </authorList>
    </citation>
    <scope>NUCLEOTIDE SEQUENCE [LARGE SCALE GENOMIC DNA]</scope>
    <source>
        <strain evidence="2 3">DS-2</strain>
    </source>
</reference>
<dbReference type="InterPro" id="IPR007111">
    <property type="entry name" value="NACHT_NTPase"/>
</dbReference>
<name>W7QNG1_9ALTE</name>
<feature type="domain" description="NACHT" evidence="1">
    <location>
        <begin position="52"/>
        <end position="180"/>
    </location>
</feature>
<sequence length="324" mass="38250">MSLTNQYSRFKYSPDQIDEQEFLAKFVVRNHDFDEIFEDIQQTDFSVPSQHFIIIGQRGQGKTTMLRKIQLSVQADGELAKFLLPVKFTEEQYQIRSLSRLWEEIADYLQCLYPSEFPHILDDREELFDDADYDDKSFSYLENAINQQDKKILLLIDNIDELLGKLKEKEQRRLLEILLSSATFKIVGGSTKMLEQQFDYGKPFYEFFKLVKLVGLTKQECFDFLACLGNEQQQQKIAHIIKNNPERIETLRGLTGGVPRTMEMPEYNLKDKYKPVWYALMTLMQDEFPHEITKMGSELEESVNEVLQTVEEYKHKYKLQVERL</sequence>
<dbReference type="Gene3D" id="3.40.50.300">
    <property type="entry name" value="P-loop containing nucleotide triphosphate hydrolases"/>
    <property type="match status" value="1"/>
</dbReference>
<protein>
    <submittedName>
        <fullName evidence="2">ATPase</fullName>
    </submittedName>
</protein>
<dbReference type="InterPro" id="IPR027417">
    <property type="entry name" value="P-loop_NTPase"/>
</dbReference>
<keyword evidence="3" id="KW-1185">Reference proteome</keyword>
<dbReference type="STRING" id="1328313.DS2_07658"/>
<dbReference type="Pfam" id="PF05729">
    <property type="entry name" value="NACHT"/>
    <property type="match status" value="1"/>
</dbReference>
<evidence type="ECO:0000313" key="2">
    <source>
        <dbReference type="EMBL" id="EWH10492.1"/>
    </source>
</evidence>
<accession>W7QNG1</accession>
<organism evidence="2 3">
    <name type="scientific">Catenovulum agarivorans DS-2</name>
    <dbReference type="NCBI Taxonomy" id="1328313"/>
    <lineage>
        <taxon>Bacteria</taxon>
        <taxon>Pseudomonadati</taxon>
        <taxon>Pseudomonadota</taxon>
        <taxon>Gammaproteobacteria</taxon>
        <taxon>Alteromonadales</taxon>
        <taxon>Alteromonadaceae</taxon>
        <taxon>Catenovulum</taxon>
    </lineage>
</organism>
<dbReference type="AlphaFoldDB" id="W7QNG1"/>
<dbReference type="PATRIC" id="fig|1328313.3.peg.1563"/>
<dbReference type="EMBL" id="ARZY01000011">
    <property type="protein sequence ID" value="EWH10492.1"/>
    <property type="molecule type" value="Genomic_DNA"/>
</dbReference>
<dbReference type="OrthoDB" id="9204495at2"/>
<dbReference type="eggNOG" id="COG0790">
    <property type="taxonomic scope" value="Bacteria"/>
</dbReference>
<dbReference type="Proteomes" id="UP000019276">
    <property type="component" value="Unassembled WGS sequence"/>
</dbReference>
<gene>
    <name evidence="2" type="ORF">DS2_07658</name>
</gene>
<dbReference type="RefSeq" id="WP_035014125.1">
    <property type="nucleotide sequence ID" value="NZ_ARZY01000011.1"/>
</dbReference>
<evidence type="ECO:0000313" key="3">
    <source>
        <dbReference type="Proteomes" id="UP000019276"/>
    </source>
</evidence>
<evidence type="ECO:0000259" key="1">
    <source>
        <dbReference type="Pfam" id="PF05729"/>
    </source>
</evidence>
<dbReference type="SUPFAM" id="SSF52540">
    <property type="entry name" value="P-loop containing nucleoside triphosphate hydrolases"/>
    <property type="match status" value="1"/>
</dbReference>
<proteinExistence type="predicted"/>
<dbReference type="eggNOG" id="COG1672">
    <property type="taxonomic scope" value="Bacteria"/>
</dbReference>